<evidence type="ECO:0000313" key="1">
    <source>
        <dbReference type="EMBL" id="KAH7290277.1"/>
    </source>
</evidence>
<organism evidence="1 2">
    <name type="scientific">Ceratopteris richardii</name>
    <name type="common">Triangle waterfern</name>
    <dbReference type="NCBI Taxonomy" id="49495"/>
    <lineage>
        <taxon>Eukaryota</taxon>
        <taxon>Viridiplantae</taxon>
        <taxon>Streptophyta</taxon>
        <taxon>Embryophyta</taxon>
        <taxon>Tracheophyta</taxon>
        <taxon>Polypodiopsida</taxon>
        <taxon>Polypodiidae</taxon>
        <taxon>Polypodiales</taxon>
        <taxon>Pteridineae</taxon>
        <taxon>Pteridaceae</taxon>
        <taxon>Parkerioideae</taxon>
        <taxon>Ceratopteris</taxon>
    </lineage>
</organism>
<comment type="caution">
    <text evidence="1">The sequence shown here is derived from an EMBL/GenBank/DDBJ whole genome shotgun (WGS) entry which is preliminary data.</text>
</comment>
<dbReference type="AlphaFoldDB" id="A0A8T2R2Q4"/>
<evidence type="ECO:0000313" key="2">
    <source>
        <dbReference type="Proteomes" id="UP000825935"/>
    </source>
</evidence>
<dbReference type="EMBL" id="CM035435">
    <property type="protein sequence ID" value="KAH7290277.1"/>
    <property type="molecule type" value="Genomic_DNA"/>
</dbReference>
<proteinExistence type="predicted"/>
<reference evidence="1" key="1">
    <citation type="submission" date="2021-08" db="EMBL/GenBank/DDBJ databases">
        <title>WGS assembly of Ceratopteris richardii.</title>
        <authorList>
            <person name="Marchant D.B."/>
            <person name="Chen G."/>
            <person name="Jenkins J."/>
            <person name="Shu S."/>
            <person name="Leebens-Mack J."/>
            <person name="Grimwood J."/>
            <person name="Schmutz J."/>
            <person name="Soltis P."/>
            <person name="Soltis D."/>
            <person name="Chen Z.-H."/>
        </authorList>
    </citation>
    <scope>NUCLEOTIDE SEQUENCE</scope>
    <source>
        <strain evidence="1">Whitten #5841</strain>
        <tissue evidence="1">Leaf</tissue>
    </source>
</reference>
<gene>
    <name evidence="1" type="ORF">KP509_30G040200</name>
</gene>
<accession>A0A8T2R2Q4</accession>
<dbReference type="Proteomes" id="UP000825935">
    <property type="component" value="Chromosome 30"/>
</dbReference>
<keyword evidence="2" id="KW-1185">Reference proteome</keyword>
<sequence length="128" mass="13944">MHRIPGETGFWSSIQDGGMVLLEHIIFLLRIALTLLPSVTSSGKWTKDAIGGMQGLLIFGAHLLLSRSKSLCGGFRWDIAGGISFQAWCTRCPMSTLCFLCGDNASCLLVLLPYSKMVEHFVSLSHLG</sequence>
<name>A0A8T2R2Q4_CERRI</name>
<protein>
    <submittedName>
        <fullName evidence="1">Uncharacterized protein</fullName>
    </submittedName>
</protein>